<evidence type="ECO:0000256" key="2">
    <source>
        <dbReference type="SAM" id="MobiDB-lite"/>
    </source>
</evidence>
<feature type="compositionally biased region" description="Polar residues" evidence="2">
    <location>
        <begin position="1"/>
        <end position="10"/>
    </location>
</feature>
<dbReference type="PANTHER" id="PTHR46553">
    <property type="entry name" value="ADENINE NUCLEOTIDE ALPHA HYDROLASES-LIKE SUPERFAMILY PROTEIN"/>
    <property type="match status" value="1"/>
</dbReference>
<evidence type="ECO:0000313" key="5">
    <source>
        <dbReference type="Proteomes" id="UP001500730"/>
    </source>
</evidence>
<dbReference type="PRINTS" id="PR01438">
    <property type="entry name" value="UNVRSLSTRESS"/>
</dbReference>
<proteinExistence type="inferred from homology"/>
<protein>
    <submittedName>
        <fullName evidence="4">Universal stress protein</fullName>
    </submittedName>
</protein>
<name>A0ABN3MAV5_9MICO</name>
<dbReference type="EMBL" id="BAAARE010000025">
    <property type="protein sequence ID" value="GAA2498886.1"/>
    <property type="molecule type" value="Genomic_DNA"/>
</dbReference>
<feature type="domain" description="UspA" evidence="3">
    <location>
        <begin position="23"/>
        <end position="155"/>
    </location>
</feature>
<dbReference type="Gene3D" id="3.40.50.620">
    <property type="entry name" value="HUPs"/>
    <property type="match status" value="1"/>
</dbReference>
<comment type="similarity">
    <text evidence="1">Belongs to the universal stress protein A family.</text>
</comment>
<dbReference type="PANTHER" id="PTHR46553:SF3">
    <property type="entry name" value="ADENINE NUCLEOTIDE ALPHA HYDROLASES-LIKE SUPERFAMILY PROTEIN"/>
    <property type="match status" value="1"/>
</dbReference>
<dbReference type="InterPro" id="IPR006016">
    <property type="entry name" value="UspA"/>
</dbReference>
<dbReference type="Pfam" id="PF00582">
    <property type="entry name" value="Usp"/>
    <property type="match status" value="1"/>
</dbReference>
<reference evidence="4 5" key="1">
    <citation type="journal article" date="2019" name="Int. J. Syst. Evol. Microbiol.">
        <title>The Global Catalogue of Microorganisms (GCM) 10K type strain sequencing project: providing services to taxonomists for standard genome sequencing and annotation.</title>
        <authorList>
            <consortium name="The Broad Institute Genomics Platform"/>
            <consortium name="The Broad Institute Genome Sequencing Center for Infectious Disease"/>
            <person name="Wu L."/>
            <person name="Ma J."/>
        </authorList>
    </citation>
    <scope>NUCLEOTIDE SEQUENCE [LARGE SCALE GENOMIC DNA]</scope>
    <source>
        <strain evidence="4 5">JCM 16259</strain>
    </source>
</reference>
<organism evidence="4 5">
    <name type="scientific">Terrabacter carboxydivorans</name>
    <dbReference type="NCBI Taxonomy" id="619730"/>
    <lineage>
        <taxon>Bacteria</taxon>
        <taxon>Bacillati</taxon>
        <taxon>Actinomycetota</taxon>
        <taxon>Actinomycetes</taxon>
        <taxon>Micrococcales</taxon>
        <taxon>Intrasporangiaceae</taxon>
        <taxon>Terrabacter</taxon>
    </lineage>
</organism>
<dbReference type="SUPFAM" id="SSF52402">
    <property type="entry name" value="Adenine nucleotide alpha hydrolases-like"/>
    <property type="match status" value="1"/>
</dbReference>
<feature type="region of interest" description="Disordered" evidence="2">
    <location>
        <begin position="1"/>
        <end position="23"/>
    </location>
</feature>
<comment type="caution">
    <text evidence="4">The sequence shown here is derived from an EMBL/GenBank/DDBJ whole genome shotgun (WGS) entry which is preliminary data.</text>
</comment>
<dbReference type="InterPro" id="IPR014729">
    <property type="entry name" value="Rossmann-like_a/b/a_fold"/>
</dbReference>
<dbReference type="RefSeq" id="WP_344257007.1">
    <property type="nucleotide sequence ID" value="NZ_BAAARE010000025.1"/>
</dbReference>
<dbReference type="Proteomes" id="UP001500730">
    <property type="component" value="Unassembled WGS sequence"/>
</dbReference>
<keyword evidence="5" id="KW-1185">Reference proteome</keyword>
<evidence type="ECO:0000256" key="1">
    <source>
        <dbReference type="ARBA" id="ARBA00008791"/>
    </source>
</evidence>
<gene>
    <name evidence="4" type="ORF">GCM10009858_41540</name>
</gene>
<evidence type="ECO:0000259" key="3">
    <source>
        <dbReference type="Pfam" id="PF00582"/>
    </source>
</evidence>
<evidence type="ECO:0000313" key="4">
    <source>
        <dbReference type="EMBL" id="GAA2498886.1"/>
    </source>
</evidence>
<sequence length="158" mass="16619">MTEGTAQQGETKQDVTHAPAPGRIVVGVDGSESSKQALRWAARLSAADGSRIQAVTAWEYPQVFNAPVDVSWRPDVDADTVLRETLDEVFGGDRPEGLEPVVVHGPARTALIEASRGASLLVVGSRGHGGFAGLLLGSVSSACSEHAHCPVLVFHDRD</sequence>
<accession>A0ABN3MAV5</accession>
<dbReference type="InterPro" id="IPR006015">
    <property type="entry name" value="Universal_stress_UspA"/>
</dbReference>